<reference evidence="1" key="3">
    <citation type="journal article" date="2017" name="Nature">
        <title>Genome sequence of the progenitor of the wheat D genome Aegilops tauschii.</title>
        <authorList>
            <person name="Luo M.C."/>
            <person name="Gu Y.Q."/>
            <person name="Puiu D."/>
            <person name="Wang H."/>
            <person name="Twardziok S.O."/>
            <person name="Deal K.R."/>
            <person name="Huo N."/>
            <person name="Zhu T."/>
            <person name="Wang L."/>
            <person name="Wang Y."/>
            <person name="McGuire P.E."/>
            <person name="Liu S."/>
            <person name="Long H."/>
            <person name="Ramasamy R.K."/>
            <person name="Rodriguez J.C."/>
            <person name="Van S.L."/>
            <person name="Yuan L."/>
            <person name="Wang Z."/>
            <person name="Xia Z."/>
            <person name="Xiao L."/>
            <person name="Anderson O.D."/>
            <person name="Ouyang S."/>
            <person name="Liang Y."/>
            <person name="Zimin A.V."/>
            <person name="Pertea G."/>
            <person name="Qi P."/>
            <person name="Bennetzen J.L."/>
            <person name="Dai X."/>
            <person name="Dawson M.W."/>
            <person name="Muller H.G."/>
            <person name="Kugler K."/>
            <person name="Rivarola-Duarte L."/>
            <person name="Spannagl M."/>
            <person name="Mayer K.F.X."/>
            <person name="Lu F.H."/>
            <person name="Bevan M.W."/>
            <person name="Leroy P."/>
            <person name="Li P."/>
            <person name="You F.M."/>
            <person name="Sun Q."/>
            <person name="Liu Z."/>
            <person name="Lyons E."/>
            <person name="Wicker T."/>
            <person name="Salzberg S.L."/>
            <person name="Devos K.M."/>
            <person name="Dvorak J."/>
        </authorList>
    </citation>
    <scope>NUCLEOTIDE SEQUENCE [LARGE SCALE GENOMIC DNA]</scope>
    <source>
        <strain evidence="1">cv. AL8/78</strain>
    </source>
</reference>
<protein>
    <submittedName>
        <fullName evidence="1">Uncharacterized protein</fullName>
    </submittedName>
</protein>
<proteinExistence type="predicted"/>
<name>A0A453MZ31_AEGTS</name>
<reference evidence="1" key="5">
    <citation type="journal article" date="2021" name="G3 (Bethesda)">
        <title>Aegilops tauschii genome assembly Aet v5.0 features greater sequence contiguity and improved annotation.</title>
        <authorList>
            <person name="Wang L."/>
            <person name="Zhu T."/>
            <person name="Rodriguez J.C."/>
            <person name="Deal K.R."/>
            <person name="Dubcovsky J."/>
            <person name="McGuire P.E."/>
            <person name="Lux T."/>
            <person name="Spannagl M."/>
            <person name="Mayer K.F.X."/>
            <person name="Baldrich P."/>
            <person name="Meyers B.C."/>
            <person name="Huo N."/>
            <person name="Gu Y.Q."/>
            <person name="Zhou H."/>
            <person name="Devos K.M."/>
            <person name="Bennetzen J.L."/>
            <person name="Unver T."/>
            <person name="Budak H."/>
            <person name="Gulick P.J."/>
            <person name="Galiba G."/>
            <person name="Kalapos B."/>
            <person name="Nelson D.R."/>
            <person name="Li P."/>
            <person name="You F.M."/>
            <person name="Luo M.C."/>
            <person name="Dvorak J."/>
        </authorList>
    </citation>
    <scope>NUCLEOTIDE SEQUENCE [LARGE SCALE GENOMIC DNA]</scope>
    <source>
        <strain evidence="1">cv. AL8/78</strain>
    </source>
</reference>
<accession>A0A453MZ31</accession>
<organism evidence="1 2">
    <name type="scientific">Aegilops tauschii subsp. strangulata</name>
    <name type="common">Goatgrass</name>
    <dbReference type="NCBI Taxonomy" id="200361"/>
    <lineage>
        <taxon>Eukaryota</taxon>
        <taxon>Viridiplantae</taxon>
        <taxon>Streptophyta</taxon>
        <taxon>Embryophyta</taxon>
        <taxon>Tracheophyta</taxon>
        <taxon>Spermatophyta</taxon>
        <taxon>Magnoliopsida</taxon>
        <taxon>Liliopsida</taxon>
        <taxon>Poales</taxon>
        <taxon>Poaceae</taxon>
        <taxon>BOP clade</taxon>
        <taxon>Pooideae</taxon>
        <taxon>Triticodae</taxon>
        <taxon>Triticeae</taxon>
        <taxon>Triticinae</taxon>
        <taxon>Aegilops</taxon>
    </lineage>
</organism>
<reference evidence="2" key="2">
    <citation type="journal article" date="2017" name="Nat. Plants">
        <title>The Aegilops tauschii genome reveals multiple impacts of transposons.</title>
        <authorList>
            <person name="Zhao G."/>
            <person name="Zou C."/>
            <person name="Li K."/>
            <person name="Wang K."/>
            <person name="Li T."/>
            <person name="Gao L."/>
            <person name="Zhang X."/>
            <person name="Wang H."/>
            <person name="Yang Z."/>
            <person name="Liu X."/>
            <person name="Jiang W."/>
            <person name="Mao L."/>
            <person name="Kong X."/>
            <person name="Jiao Y."/>
            <person name="Jia J."/>
        </authorList>
    </citation>
    <scope>NUCLEOTIDE SEQUENCE [LARGE SCALE GENOMIC DNA]</scope>
    <source>
        <strain evidence="2">cv. AL8/78</strain>
    </source>
</reference>
<dbReference type="EnsemblPlants" id="AET6Gv20156800.5">
    <property type="protein sequence ID" value="AET6Gv20156800.5"/>
    <property type="gene ID" value="AET6Gv20156800"/>
</dbReference>
<dbReference type="Gramene" id="AET6Gv20156800.5">
    <property type="protein sequence ID" value="AET6Gv20156800.5"/>
    <property type="gene ID" value="AET6Gv20156800"/>
</dbReference>
<dbReference type="Proteomes" id="UP000015105">
    <property type="component" value="Chromosome 6D"/>
</dbReference>
<reference evidence="1" key="4">
    <citation type="submission" date="2019-03" db="UniProtKB">
        <authorList>
            <consortium name="EnsemblPlants"/>
        </authorList>
    </citation>
    <scope>IDENTIFICATION</scope>
</reference>
<evidence type="ECO:0000313" key="1">
    <source>
        <dbReference type="EnsemblPlants" id="AET6Gv20156800.5"/>
    </source>
</evidence>
<keyword evidence="2" id="KW-1185">Reference proteome</keyword>
<evidence type="ECO:0000313" key="2">
    <source>
        <dbReference type="Proteomes" id="UP000015105"/>
    </source>
</evidence>
<sequence length="136" mass="15531">MDRFLLDIFSRPCFLFLNSFPFPSPCLELVWRGIYSCSTSPLLFFTNPYPLLGLDDLFCFLSLPFRFNYLAASLFPCSCICLCLFMDENAVVLSGSRMTYFLFRCFAKNLNNLFFVGGSCNWVLVDGKVVIGLTEN</sequence>
<dbReference type="AlphaFoldDB" id="A0A453MZ31"/>
<reference evidence="2" key="1">
    <citation type="journal article" date="2014" name="Science">
        <title>Ancient hybridizations among the ancestral genomes of bread wheat.</title>
        <authorList>
            <consortium name="International Wheat Genome Sequencing Consortium,"/>
            <person name="Marcussen T."/>
            <person name="Sandve S.R."/>
            <person name="Heier L."/>
            <person name="Spannagl M."/>
            <person name="Pfeifer M."/>
            <person name="Jakobsen K.S."/>
            <person name="Wulff B.B."/>
            <person name="Steuernagel B."/>
            <person name="Mayer K.F."/>
            <person name="Olsen O.A."/>
        </authorList>
    </citation>
    <scope>NUCLEOTIDE SEQUENCE [LARGE SCALE GENOMIC DNA]</scope>
    <source>
        <strain evidence="2">cv. AL8/78</strain>
    </source>
</reference>